<reference evidence="1 2" key="1">
    <citation type="journal article" date="2021" name="Front. Genet.">
        <title>Chromosome-Level Genome Assembly Reveals Significant Gene Expansion in the Toll and IMD Signaling Pathways of Dendrolimus kikuchii.</title>
        <authorList>
            <person name="Zhou J."/>
            <person name="Wu P."/>
            <person name="Xiong Z."/>
            <person name="Liu N."/>
            <person name="Zhao N."/>
            <person name="Ji M."/>
            <person name="Qiu Y."/>
            <person name="Yang B."/>
        </authorList>
    </citation>
    <scope>NUCLEOTIDE SEQUENCE [LARGE SCALE GENOMIC DNA]</scope>
    <source>
        <strain evidence="1">Ann1</strain>
    </source>
</reference>
<comment type="caution">
    <text evidence="1">The sequence shown here is derived from an EMBL/GenBank/DDBJ whole genome shotgun (WGS) entry which is preliminary data.</text>
</comment>
<evidence type="ECO:0000313" key="2">
    <source>
        <dbReference type="Proteomes" id="UP000824533"/>
    </source>
</evidence>
<sequence length="411" mass="47251">MNFQDFSDSESEFEDLQFLALTILLMKKRKKRRYWVHPVNRKKELKGEFHCLVKELKSDDERFHQYFRLSKTQVNEIHSLIELDIKKIHTKFRKPIGTRERLAVCLRFLATGNSFRSLGFNYRMGFTTVKVIAEEVCAAIWKKLSPIVMSKPTGQMWRDIAKDFKNLWHFPNCIGALDGKHVAIICPINAGSTFYNYKNEHSVVLLALVDAHYNFIMIDVGAYGRNSDGGIFQELLMGKMFDRNQLNVPPNKSINGNTNALPYTIVADAAFTLKTYLMKPYSKAKLVNNDHNKIFNYCLSRACRTVENAFGILRARFRVFQGPLQVQPYMADKIILAACCLHNFLSPNTQETEGILSQEIEINSSNALIDIGSLNRNPSQDAIQVREAYKTYFVSSEGQVSWQFQAIRRSN</sequence>
<proteinExistence type="predicted"/>
<organism evidence="1 2">
    <name type="scientific">Dendrolimus kikuchii</name>
    <dbReference type="NCBI Taxonomy" id="765133"/>
    <lineage>
        <taxon>Eukaryota</taxon>
        <taxon>Metazoa</taxon>
        <taxon>Ecdysozoa</taxon>
        <taxon>Arthropoda</taxon>
        <taxon>Hexapoda</taxon>
        <taxon>Insecta</taxon>
        <taxon>Pterygota</taxon>
        <taxon>Neoptera</taxon>
        <taxon>Endopterygota</taxon>
        <taxon>Lepidoptera</taxon>
        <taxon>Glossata</taxon>
        <taxon>Ditrysia</taxon>
        <taxon>Bombycoidea</taxon>
        <taxon>Lasiocampidae</taxon>
        <taxon>Dendrolimus</taxon>
    </lineage>
</organism>
<accession>A0ACC1CLS3</accession>
<dbReference type="EMBL" id="CM034407">
    <property type="protein sequence ID" value="KAJ0172544.1"/>
    <property type="molecule type" value="Genomic_DNA"/>
</dbReference>
<dbReference type="Proteomes" id="UP000824533">
    <property type="component" value="Linkage Group LG21"/>
</dbReference>
<keyword evidence="2" id="KW-1185">Reference proteome</keyword>
<evidence type="ECO:0000313" key="1">
    <source>
        <dbReference type="EMBL" id="KAJ0172544.1"/>
    </source>
</evidence>
<name>A0ACC1CLS3_9NEOP</name>
<protein>
    <submittedName>
        <fullName evidence="1">Uncharacterized protein</fullName>
    </submittedName>
</protein>
<gene>
    <name evidence="1" type="ORF">K1T71_011683</name>
</gene>